<reference evidence="2" key="2">
    <citation type="journal article" date="2015" name="Fish Shellfish Immunol.">
        <title>Early steps in the European eel (Anguilla anguilla)-Vibrio vulnificus interaction in the gills: Role of the RtxA13 toxin.</title>
        <authorList>
            <person name="Callol A."/>
            <person name="Pajuelo D."/>
            <person name="Ebbesson L."/>
            <person name="Teles M."/>
            <person name="MacKenzie S."/>
            <person name="Amaro C."/>
        </authorList>
    </citation>
    <scope>NUCLEOTIDE SEQUENCE</scope>
</reference>
<dbReference type="EMBL" id="GBXM01049808">
    <property type="protein sequence ID" value="JAH58769.1"/>
    <property type="molecule type" value="Transcribed_RNA"/>
</dbReference>
<feature type="signal peptide" evidence="1">
    <location>
        <begin position="1"/>
        <end position="22"/>
    </location>
</feature>
<protein>
    <submittedName>
        <fullName evidence="2">Uncharacterized protein</fullName>
    </submittedName>
</protein>
<keyword evidence="1" id="KW-0732">Signal</keyword>
<evidence type="ECO:0000313" key="2">
    <source>
        <dbReference type="EMBL" id="JAH58769.1"/>
    </source>
</evidence>
<organism evidence="2">
    <name type="scientific">Anguilla anguilla</name>
    <name type="common">European freshwater eel</name>
    <name type="synonym">Muraena anguilla</name>
    <dbReference type="NCBI Taxonomy" id="7936"/>
    <lineage>
        <taxon>Eukaryota</taxon>
        <taxon>Metazoa</taxon>
        <taxon>Chordata</taxon>
        <taxon>Craniata</taxon>
        <taxon>Vertebrata</taxon>
        <taxon>Euteleostomi</taxon>
        <taxon>Actinopterygii</taxon>
        <taxon>Neopterygii</taxon>
        <taxon>Teleostei</taxon>
        <taxon>Anguilliformes</taxon>
        <taxon>Anguillidae</taxon>
        <taxon>Anguilla</taxon>
    </lineage>
</organism>
<evidence type="ECO:0000256" key="1">
    <source>
        <dbReference type="SAM" id="SignalP"/>
    </source>
</evidence>
<name>A0A0E9TYP8_ANGAN</name>
<proteinExistence type="predicted"/>
<sequence>MSKALLITKLSVFLFWLVGNDCSNVLPLPVSQTKVCSTPSSAGLYSLYLVVVLKVPWYSK</sequence>
<reference evidence="2" key="1">
    <citation type="submission" date="2014-11" db="EMBL/GenBank/DDBJ databases">
        <authorList>
            <person name="Amaro Gonzalez C."/>
        </authorList>
    </citation>
    <scope>NUCLEOTIDE SEQUENCE</scope>
</reference>
<accession>A0A0E9TYP8</accession>
<feature type="chain" id="PRO_5002433090" evidence="1">
    <location>
        <begin position="23"/>
        <end position="60"/>
    </location>
</feature>
<dbReference type="AlphaFoldDB" id="A0A0E9TYP8"/>